<dbReference type="PANTHER" id="PTHR38795:SF1">
    <property type="entry name" value="DUF6604 DOMAIN-CONTAINING PROTEIN"/>
    <property type="match status" value="1"/>
</dbReference>
<evidence type="ECO:0000313" key="2">
    <source>
        <dbReference type="EMBL" id="SMR41714.1"/>
    </source>
</evidence>
<dbReference type="Pfam" id="PF20253">
    <property type="entry name" value="DUF6604"/>
    <property type="match status" value="2"/>
</dbReference>
<dbReference type="Proteomes" id="UP000245764">
    <property type="component" value="Chromosome 1"/>
</dbReference>
<organism evidence="2 3">
    <name type="scientific">Zymoseptoria tritici ST99CH_1E4</name>
    <dbReference type="NCBI Taxonomy" id="1276532"/>
    <lineage>
        <taxon>Eukaryota</taxon>
        <taxon>Fungi</taxon>
        <taxon>Dikarya</taxon>
        <taxon>Ascomycota</taxon>
        <taxon>Pezizomycotina</taxon>
        <taxon>Dothideomycetes</taxon>
        <taxon>Dothideomycetidae</taxon>
        <taxon>Mycosphaerellales</taxon>
        <taxon>Mycosphaerellaceae</taxon>
        <taxon>Zymoseptoria</taxon>
    </lineage>
</organism>
<evidence type="ECO:0000313" key="3">
    <source>
        <dbReference type="Proteomes" id="UP000245764"/>
    </source>
</evidence>
<dbReference type="PANTHER" id="PTHR38795">
    <property type="entry name" value="DUF6604 DOMAIN-CONTAINING PROTEIN"/>
    <property type="match status" value="1"/>
</dbReference>
<feature type="domain" description="DUF6604" evidence="1">
    <location>
        <begin position="156"/>
        <end position="200"/>
    </location>
</feature>
<name>A0A2H1FKF5_ZYMTR</name>
<reference evidence="3" key="1">
    <citation type="submission" date="2017-05" db="EMBL/GenBank/DDBJ databases">
        <authorList>
            <person name="Song R."/>
            <person name="Chenine A.L."/>
            <person name="Ruprecht R.M."/>
        </authorList>
    </citation>
    <scope>NUCLEOTIDE SEQUENCE [LARGE SCALE GENOMIC DNA]</scope>
</reference>
<feature type="domain" description="DUF6604" evidence="1">
    <location>
        <begin position="32"/>
        <end position="154"/>
    </location>
</feature>
<dbReference type="AlphaFoldDB" id="A0A2H1FKF5"/>
<dbReference type="InterPro" id="IPR046539">
    <property type="entry name" value="DUF6604"/>
</dbReference>
<dbReference type="EMBL" id="LT854253">
    <property type="protein sequence ID" value="SMR41714.1"/>
    <property type="molecule type" value="Genomic_DNA"/>
</dbReference>
<proteinExistence type="predicted"/>
<evidence type="ECO:0000259" key="1">
    <source>
        <dbReference type="Pfam" id="PF20253"/>
    </source>
</evidence>
<sequence>MSSGSYMNTYNEYKAGTIATYDGELGTKDSLKKTNGASKTIKHIIPLGEFTNLAKVIAESTKPKIGLPSHIGSLLRNVIGLRRDGAELFSSFRTSRKKQAAEGIGDAGHHHFITVLETVLLTLHAAQEPGTQEANAPRSMENMFALLAVEEPSELLDVNAVRKNIQRIWKDYCEGEADVIGAAVTTDTAFTLLRHSCDLVQESVPGKPNFTEKVMNLHSYVGDTSDSGADFIEWTCILTAQKLEQFQEVLSQSSVPILKPGHFGVYNSRQDRMSLTPDERNREDYIVLMELLPEFAKLSKLDMDVPAQDELTRGLRKLMAARTLTGMPTYTYFCTQILLDILHLLREDASKPFQKPQDTSKRVIDTLDGYFKFSRGKRRPSTWPQQNDQVIRYLSASAKEWGLQDRPFHLLKNHPVLAGLMVFRLNLLMNDKTDPRGLKTTSPVKDIFRASCVDGALFVLSVSDIIAMLCVAAKAERTSNPSFDVLAFTRNTATQRHFTTLQILQAAREGVASEEMHLLFDYFGLHQRAYTLLDTLRRELDGEMLRYFGPNYIEDYSQLPYMVGYIFDVAHGSDRVAEELRIKHNGSEMLLRASEIVAKFLEGEAEESKGSYIRAKSLAKAAVGTNQS</sequence>
<gene>
    <name evidence="2" type="ORF">ZT1E4_G492</name>
</gene>
<protein>
    <recommendedName>
        <fullName evidence="1">DUF6604 domain-containing protein</fullName>
    </recommendedName>
</protein>
<accession>A0A2H1FKF5</accession>